<gene>
    <name evidence="1" type="primary">dpaA</name>
    <name evidence="1" type="ORF">T23_11800</name>
</gene>
<dbReference type="InterPro" id="IPR036291">
    <property type="entry name" value="NAD(P)-bd_dom_sf"/>
</dbReference>
<protein>
    <submittedName>
        <fullName evidence="1">Dipicolinate synthase subunit A</fullName>
    </submittedName>
</protein>
<dbReference type="EMBL" id="AP028127">
    <property type="protein sequence ID" value="BEH91078.1"/>
    <property type="molecule type" value="Genomic_DNA"/>
</dbReference>
<sequence>MILIINNDKRMNYLSEYIRDSGMDLIQYHLDSSSFDFHILKETHYLILPFGGIAEDGRIANTHLYLTEDVLRHLPEDCVILTPIRYPKLLKLLEVVPRKYEVIFDHDEVAIYNSIPTAEGVIYHIIKNTDITIHQAEILVIGSGRIAMTIARDLKALGAYVSVTFRKKKDEARLFEMGLNPIHIDLMRSDLHHYDVIVNTVPFMMLDEQDLTQVRRDCYVLDVSSKPGGVNFKKAEELGIQSELALSLPSIIAPKTAAYYLFRFVRDYIASSEKKGGL</sequence>
<dbReference type="Gene3D" id="3.40.50.720">
    <property type="entry name" value="NAD(P)-binding Rossmann-like Domain"/>
    <property type="match status" value="1"/>
</dbReference>
<name>A0ABN6ZGY5_9FIRM</name>
<dbReference type="RefSeq" id="WP_338507352.1">
    <property type="nucleotide sequence ID" value="NZ_AP028127.1"/>
</dbReference>
<dbReference type="Proteomes" id="UP001432099">
    <property type="component" value="Chromosome"/>
</dbReference>
<reference evidence="1" key="1">
    <citation type="journal article" date="2024" name="Int. J. Syst. Evol. Microbiol.">
        <title>Turicibacter faecis sp. nov., isolated from faeces of heart failure mouse model.</title>
        <authorList>
            <person name="Imamura Y."/>
            <person name="Motooka D."/>
            <person name="Nakajima Y."/>
            <person name="Ito S."/>
            <person name="Kitakaze M."/>
            <person name="Iida T."/>
            <person name="Nakamura S."/>
        </authorList>
    </citation>
    <scope>NUCLEOTIDE SEQUENCE</scope>
    <source>
        <strain evidence="1">TC023</strain>
    </source>
</reference>
<accession>A0ABN6ZGY5</accession>
<proteinExistence type="predicted"/>
<evidence type="ECO:0000313" key="2">
    <source>
        <dbReference type="Proteomes" id="UP001432099"/>
    </source>
</evidence>
<evidence type="ECO:0000313" key="1">
    <source>
        <dbReference type="EMBL" id="BEH91078.1"/>
    </source>
</evidence>
<organism evidence="1 2">
    <name type="scientific">Turicibacter faecis</name>
    <dbReference type="NCBI Taxonomy" id="2963365"/>
    <lineage>
        <taxon>Bacteria</taxon>
        <taxon>Bacillati</taxon>
        <taxon>Bacillota</taxon>
        <taxon>Erysipelotrichia</taxon>
        <taxon>Erysipelotrichales</taxon>
        <taxon>Turicibacteraceae</taxon>
        <taxon>Turicibacter</taxon>
    </lineage>
</organism>
<dbReference type="SUPFAM" id="SSF51735">
    <property type="entry name" value="NAD(P)-binding Rossmann-fold domains"/>
    <property type="match status" value="1"/>
</dbReference>
<keyword evidence="2" id="KW-1185">Reference proteome</keyword>